<dbReference type="RefSeq" id="WP_084046392.1">
    <property type="nucleotide sequence ID" value="NZ_FWWU01000006.1"/>
</dbReference>
<reference evidence="2 3" key="1">
    <citation type="submission" date="2017-04" db="EMBL/GenBank/DDBJ databases">
        <authorList>
            <person name="Afonso C.L."/>
            <person name="Miller P.J."/>
            <person name="Scott M.A."/>
            <person name="Spackman E."/>
            <person name="Goraichik I."/>
            <person name="Dimitrov K.M."/>
            <person name="Suarez D.L."/>
            <person name="Swayne D.E."/>
        </authorList>
    </citation>
    <scope>NUCLEOTIDE SEQUENCE [LARGE SCALE GENOMIC DNA]</scope>
    <source>
        <strain evidence="2 3">KR-140</strain>
    </source>
</reference>
<dbReference type="STRING" id="695939.SAMN00790413_04287"/>
<protein>
    <recommendedName>
        <fullName evidence="4">Lipoprotein</fullName>
    </recommendedName>
</protein>
<proteinExistence type="predicted"/>
<dbReference type="EMBL" id="FWWU01000006">
    <property type="protein sequence ID" value="SMB83167.1"/>
    <property type="molecule type" value="Genomic_DNA"/>
</dbReference>
<keyword evidence="3" id="KW-1185">Reference proteome</keyword>
<dbReference type="Proteomes" id="UP000192582">
    <property type="component" value="Unassembled WGS sequence"/>
</dbReference>
<evidence type="ECO:0000313" key="2">
    <source>
        <dbReference type="EMBL" id="SMB83167.1"/>
    </source>
</evidence>
<keyword evidence="1" id="KW-0732">Signal</keyword>
<name>A0A1W1UPZ5_9DEIO</name>
<evidence type="ECO:0008006" key="4">
    <source>
        <dbReference type="Google" id="ProtNLM"/>
    </source>
</evidence>
<dbReference type="AlphaFoldDB" id="A0A1W1UPZ5"/>
<evidence type="ECO:0000256" key="1">
    <source>
        <dbReference type="SAM" id="SignalP"/>
    </source>
</evidence>
<feature type="signal peptide" evidence="1">
    <location>
        <begin position="1"/>
        <end position="20"/>
    </location>
</feature>
<feature type="chain" id="PRO_5012890398" description="Lipoprotein" evidence="1">
    <location>
        <begin position="21"/>
        <end position="143"/>
    </location>
</feature>
<accession>A0A1W1UPZ5</accession>
<gene>
    <name evidence="2" type="ORF">SAMN00790413_04287</name>
</gene>
<evidence type="ECO:0000313" key="3">
    <source>
        <dbReference type="Proteomes" id="UP000192582"/>
    </source>
</evidence>
<organism evidence="2 3">
    <name type="scientific">Deinococcus hopiensis KR-140</name>
    <dbReference type="NCBI Taxonomy" id="695939"/>
    <lineage>
        <taxon>Bacteria</taxon>
        <taxon>Thermotogati</taxon>
        <taxon>Deinococcota</taxon>
        <taxon>Deinococci</taxon>
        <taxon>Deinococcales</taxon>
        <taxon>Deinococcaceae</taxon>
        <taxon>Deinococcus</taxon>
    </lineage>
</organism>
<dbReference type="PROSITE" id="PS51257">
    <property type="entry name" value="PROKAR_LIPOPROTEIN"/>
    <property type="match status" value="1"/>
</dbReference>
<sequence length="143" mass="15204">MRNILPPPFRFLAVTLPLSALLMGCQPLSNSPENAQFGGIWEGTYPTSTGVPFRVELAQDGGQLSGGLEALAEFPHGHGHEYIGAVTGKIQGSEVHFTVYGANGYAGRTLEFAGRLNGGELAGVLTSRIEPRIASGQVKLKRR</sequence>